<organism evidence="1 2">
    <name type="scientific">Butyricimonas virosa</name>
    <dbReference type="NCBI Taxonomy" id="544645"/>
    <lineage>
        <taxon>Bacteria</taxon>
        <taxon>Pseudomonadati</taxon>
        <taxon>Bacteroidota</taxon>
        <taxon>Bacteroidia</taxon>
        <taxon>Bacteroidales</taxon>
        <taxon>Odoribacteraceae</taxon>
        <taxon>Butyricimonas</taxon>
    </lineage>
</organism>
<proteinExistence type="predicted"/>
<dbReference type="Proteomes" id="UP000742098">
    <property type="component" value="Unassembled WGS sequence"/>
</dbReference>
<comment type="caution">
    <text evidence="1">The sequence shown here is derived from an EMBL/GenBank/DDBJ whole genome shotgun (WGS) entry which is preliminary data.</text>
</comment>
<evidence type="ECO:0000313" key="1">
    <source>
        <dbReference type="EMBL" id="HJF70288.1"/>
    </source>
</evidence>
<gene>
    <name evidence="1" type="ORF">K8V05_06005</name>
</gene>
<reference evidence="1" key="2">
    <citation type="submission" date="2021-09" db="EMBL/GenBank/DDBJ databases">
        <authorList>
            <person name="Gilroy R."/>
        </authorList>
    </citation>
    <scope>NUCLEOTIDE SEQUENCE</scope>
    <source>
        <strain evidence="1">6966</strain>
    </source>
</reference>
<dbReference type="AlphaFoldDB" id="A0A921H3X1"/>
<accession>A0A921H3X1</accession>
<reference evidence="1" key="1">
    <citation type="journal article" date="2021" name="PeerJ">
        <title>Extensive microbial diversity within the chicken gut microbiome revealed by metagenomics and culture.</title>
        <authorList>
            <person name="Gilroy R."/>
            <person name="Ravi A."/>
            <person name="Getino M."/>
            <person name="Pursley I."/>
            <person name="Horton D.L."/>
            <person name="Alikhan N.F."/>
            <person name="Baker D."/>
            <person name="Gharbi K."/>
            <person name="Hall N."/>
            <person name="Watson M."/>
            <person name="Adriaenssens E.M."/>
            <person name="Foster-Nyarko E."/>
            <person name="Jarju S."/>
            <person name="Secka A."/>
            <person name="Antonio M."/>
            <person name="Oren A."/>
            <person name="Chaudhuri R.R."/>
            <person name="La Ragione R."/>
            <person name="Hildebrand F."/>
            <person name="Pallen M.J."/>
        </authorList>
    </citation>
    <scope>NUCLEOTIDE SEQUENCE</scope>
    <source>
        <strain evidence="1">6966</strain>
    </source>
</reference>
<dbReference type="EMBL" id="DYVS01000104">
    <property type="protein sequence ID" value="HJF70288.1"/>
    <property type="molecule type" value="Genomic_DNA"/>
</dbReference>
<sequence>MKRNLLSIGLIFCLLFVAKGMVGQSVDSLAQCKSMEDTLRFIQSYILKQKEQLIGKPAGVTFEAFKKILPINFAALSETSSWVDPKKKGNCYVNGITLFYMTEDEIHIAHGRKKKVLHFAIYFEDTNVISYDFEHSIPEEDWENYPKYVDYFKHFIVKRIVIDRIDWNDPKGDMLRETVE</sequence>
<protein>
    <submittedName>
        <fullName evidence="1">Uncharacterized protein</fullName>
    </submittedName>
</protein>
<evidence type="ECO:0000313" key="2">
    <source>
        <dbReference type="Proteomes" id="UP000742098"/>
    </source>
</evidence>
<name>A0A921H3X1_9BACT</name>